<evidence type="ECO:0000313" key="2">
    <source>
        <dbReference type="WBParaSite" id="ES5_v2.g14504.t1"/>
    </source>
</evidence>
<dbReference type="Proteomes" id="UP000887579">
    <property type="component" value="Unplaced"/>
</dbReference>
<reference evidence="2" key="1">
    <citation type="submission" date="2022-11" db="UniProtKB">
        <authorList>
            <consortium name="WormBaseParasite"/>
        </authorList>
    </citation>
    <scope>IDENTIFICATION</scope>
</reference>
<accession>A0AC34FB39</accession>
<proteinExistence type="predicted"/>
<sequence>MYQRCVKDYRNWDAAVGNGTLIKDIILDFMQVTGLNFPLFFESNKNSTTKPSRSLMSTAIGYLKGQHGIDTFLSSGIGMNCGNPTGPLSYIFHFSLPSLSMEYERYNGKYWKKKLKKSIRKLFNGFAKITNILPNKSDIEKAVKEIAGYEGFIAKKLSSKDTSSDDPESENIDTEDSDTEDSDADDSDTDSLNLIRYDNLQRKYSGFDFKKYVTFATINADPKVFKKITQPFYQYSIISESAFEIMNNATLHKFNGSLSSNFFGNYIYFRLLQNYLEYFPSYLSISNDNKVSEKKKTSDSPKRQKYSKLEGFFKASKMEAKIIPESLKQHCYEKVSRVKYANLRIYVDKRLPKESDRARYFSSVKHITDNVLIGMQSMIDGLSWMSPASKEGAYAKLKNLIKNYVYPEWIMNDKSLTEYYSELKFTDSNYSKMEILLQRFLRGKQFDKLLLGNGTDRYDWTFESLTKLNAWYQSRFNSITIPLTILQPPYFNPGWPTSVNFGAIGFVIGHEIAHGFHTWAAGCNNF</sequence>
<protein>
    <submittedName>
        <fullName evidence="2">Uncharacterized protein</fullName>
    </submittedName>
</protein>
<name>A0AC34FB39_9BILA</name>
<organism evidence="1 2">
    <name type="scientific">Panagrolaimus sp. ES5</name>
    <dbReference type="NCBI Taxonomy" id="591445"/>
    <lineage>
        <taxon>Eukaryota</taxon>
        <taxon>Metazoa</taxon>
        <taxon>Ecdysozoa</taxon>
        <taxon>Nematoda</taxon>
        <taxon>Chromadorea</taxon>
        <taxon>Rhabditida</taxon>
        <taxon>Tylenchina</taxon>
        <taxon>Panagrolaimomorpha</taxon>
        <taxon>Panagrolaimoidea</taxon>
        <taxon>Panagrolaimidae</taxon>
        <taxon>Panagrolaimus</taxon>
    </lineage>
</organism>
<dbReference type="WBParaSite" id="ES5_v2.g14504.t1">
    <property type="protein sequence ID" value="ES5_v2.g14504.t1"/>
    <property type="gene ID" value="ES5_v2.g14504"/>
</dbReference>
<evidence type="ECO:0000313" key="1">
    <source>
        <dbReference type="Proteomes" id="UP000887579"/>
    </source>
</evidence>